<dbReference type="GO" id="GO:0004540">
    <property type="term" value="F:RNA nuclease activity"/>
    <property type="evidence" value="ECO:0007669"/>
    <property type="project" value="InterPro"/>
</dbReference>
<dbReference type="PATRIC" id="fig|301148.3.peg.3762"/>
<sequence length="205" mass="23407">MIRFIETRKFLRKEIFFRGTGEAPAGEAKGGMRKGPGLCYHIASRIFSNDKSLKRGNEPLYFVDRKKIEETLLYMEKQLETLSSIRSPDKEIEKAALERIVLTLIDSFLDAGNALIDGFIMRDPGSYNDIVDILADEKVITKKMAEDFKSVIPMRKTIMQEYLAIDHGQMHRMIRQAVPSFAAFPDRVRDYLKHGSGPVSAFKNE</sequence>
<dbReference type="Proteomes" id="UP000075683">
    <property type="component" value="Unassembled WGS sequence"/>
</dbReference>
<dbReference type="InterPro" id="IPR008201">
    <property type="entry name" value="HepT-like"/>
</dbReference>
<evidence type="ECO:0000313" key="6">
    <source>
        <dbReference type="Proteomes" id="UP000075683"/>
    </source>
</evidence>
<keyword evidence="3" id="KW-0378">Hydrolase</keyword>
<comment type="similarity">
    <text evidence="4">Belongs to the HepT RNase toxin family.</text>
</comment>
<dbReference type="PANTHER" id="PTHR33397:SF5">
    <property type="entry name" value="RNASE YUTE-RELATED"/>
    <property type="match status" value="1"/>
</dbReference>
<dbReference type="GO" id="GO:0110001">
    <property type="term" value="C:toxin-antitoxin complex"/>
    <property type="evidence" value="ECO:0007669"/>
    <property type="project" value="InterPro"/>
</dbReference>
<evidence type="ECO:0000256" key="3">
    <source>
        <dbReference type="ARBA" id="ARBA00022801"/>
    </source>
</evidence>
<protein>
    <recommendedName>
        <fullName evidence="7">DUF86 domain-containing protein</fullName>
    </recommendedName>
</protein>
<dbReference type="Gene3D" id="1.20.120.580">
    <property type="entry name" value="bsu32300-like"/>
    <property type="match status" value="1"/>
</dbReference>
<reference evidence="5 6" key="1">
    <citation type="submission" date="2016-01" db="EMBL/GenBank/DDBJ databases">
        <title>Draft Genome Sequences of Seven Thermophilic Sporeformers Isolated from Foods.</title>
        <authorList>
            <person name="Berendsen E.M."/>
            <person name="Wells-Bennik M.H."/>
            <person name="Krawcyk A.O."/>
            <person name="De Jong A."/>
            <person name="Holsappel S."/>
            <person name="Eijlander R.T."/>
            <person name="Kuipers O.P."/>
        </authorList>
    </citation>
    <scope>NUCLEOTIDE SEQUENCE [LARGE SCALE GENOMIC DNA]</scope>
    <source>
        <strain evidence="5 6">B4135</strain>
    </source>
</reference>
<evidence type="ECO:0000256" key="2">
    <source>
        <dbReference type="ARBA" id="ARBA00022722"/>
    </source>
</evidence>
<dbReference type="InterPro" id="IPR052379">
    <property type="entry name" value="Type_VII_TA_RNase"/>
</dbReference>
<organism evidence="5 6">
    <name type="scientific">Caldibacillus debilis</name>
    <dbReference type="NCBI Taxonomy" id="301148"/>
    <lineage>
        <taxon>Bacteria</taxon>
        <taxon>Bacillati</taxon>
        <taxon>Bacillota</taxon>
        <taxon>Bacilli</taxon>
        <taxon>Bacillales</taxon>
        <taxon>Bacillaceae</taxon>
        <taxon>Caldibacillus</taxon>
    </lineage>
</organism>
<proteinExistence type="inferred from homology"/>
<keyword evidence="2" id="KW-0540">Nuclease</keyword>
<dbReference type="Pfam" id="PF01934">
    <property type="entry name" value="HepT-like"/>
    <property type="match status" value="1"/>
</dbReference>
<evidence type="ECO:0000256" key="4">
    <source>
        <dbReference type="ARBA" id="ARBA00024207"/>
    </source>
</evidence>
<dbReference type="PANTHER" id="PTHR33397">
    <property type="entry name" value="UPF0331 PROTEIN YUTE"/>
    <property type="match status" value="1"/>
</dbReference>
<dbReference type="EMBL" id="LQYT01000049">
    <property type="protein sequence ID" value="KYD18640.1"/>
    <property type="molecule type" value="Genomic_DNA"/>
</dbReference>
<dbReference type="STRING" id="301148.B4135_2258"/>
<dbReference type="AlphaFoldDB" id="A0A150M230"/>
<name>A0A150M230_9BACI</name>
<evidence type="ECO:0000256" key="1">
    <source>
        <dbReference type="ARBA" id="ARBA00022649"/>
    </source>
</evidence>
<gene>
    <name evidence="5" type="ORF">B4135_2258</name>
</gene>
<dbReference type="InterPro" id="IPR037038">
    <property type="entry name" value="HepT-like_sf"/>
</dbReference>
<dbReference type="GO" id="GO:0016787">
    <property type="term" value="F:hydrolase activity"/>
    <property type="evidence" value="ECO:0007669"/>
    <property type="project" value="UniProtKB-KW"/>
</dbReference>
<comment type="caution">
    <text evidence="5">The sequence shown here is derived from an EMBL/GenBank/DDBJ whole genome shotgun (WGS) entry which is preliminary data.</text>
</comment>
<evidence type="ECO:0000313" key="5">
    <source>
        <dbReference type="EMBL" id="KYD18640.1"/>
    </source>
</evidence>
<accession>A0A150M230</accession>
<keyword evidence="1" id="KW-1277">Toxin-antitoxin system</keyword>
<evidence type="ECO:0008006" key="7">
    <source>
        <dbReference type="Google" id="ProtNLM"/>
    </source>
</evidence>